<dbReference type="EMBL" id="CP039396">
    <property type="protein sequence ID" value="QCD40953.1"/>
    <property type="molecule type" value="Genomic_DNA"/>
</dbReference>
<sequence>MKKIYGFIAMLLLFVSCDDKLDIVPKGKTTLDNISDLETLLEQRYMLSSTAYYETMCGNTYPELWKTPASILADRSTAEYAALAGDESVDRVELATSDGSYESAYSYINYMNVIISKVDEVSGDTGTKKRVKAEAQIMRAWFHFLMVNLYAAQYDETTAARLGGVAYVDNTNVQEQKTKRSIKEVYECILNDCSDDVIADLTQSSVNNPFRIGADFGNGVRAMVLMQMKRYDEALKYAREAVRFNSTLEDRLAALEVGAWTIPHASPNNYLLCYHNNSNIGEWGGVICTPDYASEIDPDDVLMVLGQFTQDGWGDTSGYGPADSYMCGSWDVHYNSYGLRTENMYYTIAECMIRAGQYREGLRFVDEVRDRRIYGDNPHYFDRTDISTEAQAMEILQRNKRQEMFTTIYNFLDRKRWNTEDAYRKTVVHDCGEDGKFTVSPDSPLWITPFPKTATLYNSSLTQNY</sequence>
<dbReference type="InterPro" id="IPR011990">
    <property type="entry name" value="TPR-like_helical_dom_sf"/>
</dbReference>
<evidence type="ECO:0000256" key="2">
    <source>
        <dbReference type="ARBA" id="ARBA00006275"/>
    </source>
</evidence>
<evidence type="ECO:0000256" key="5">
    <source>
        <dbReference type="ARBA" id="ARBA00023237"/>
    </source>
</evidence>
<dbReference type="Gene3D" id="1.25.40.390">
    <property type="match status" value="1"/>
</dbReference>
<evidence type="ECO:0000256" key="4">
    <source>
        <dbReference type="ARBA" id="ARBA00023136"/>
    </source>
</evidence>
<dbReference type="KEGG" id="ddb:E7747_00710"/>
<dbReference type="PROSITE" id="PS51257">
    <property type="entry name" value="PROKAR_LIPOPROTEIN"/>
    <property type="match status" value="1"/>
</dbReference>
<dbReference type="Proteomes" id="UP000297149">
    <property type="component" value="Chromosome"/>
</dbReference>
<keyword evidence="3" id="KW-0732">Signal</keyword>
<accession>A0A4P7VZI9</accession>
<reference evidence="9" key="1">
    <citation type="submission" date="2019-02" db="EMBL/GenBank/DDBJ databases">
        <title>Isolation and identification of novel species under the genus Muribaculum.</title>
        <authorList>
            <person name="Miyake S."/>
            <person name="Ding Y."/>
            <person name="Low A."/>
            <person name="Soh M."/>
            <person name="Seedorf H."/>
        </authorList>
    </citation>
    <scope>NUCLEOTIDE SEQUENCE [LARGE SCALE GENOMIC DNA]</scope>
    <source>
        <strain evidence="9">H5</strain>
    </source>
</reference>
<keyword evidence="5" id="KW-0998">Cell outer membrane</keyword>
<dbReference type="InterPro" id="IPR033985">
    <property type="entry name" value="SusD-like_N"/>
</dbReference>
<evidence type="ECO:0000256" key="1">
    <source>
        <dbReference type="ARBA" id="ARBA00004442"/>
    </source>
</evidence>
<evidence type="ECO:0000259" key="6">
    <source>
        <dbReference type="Pfam" id="PF07980"/>
    </source>
</evidence>
<feature type="domain" description="RagB/SusD" evidence="6">
    <location>
        <begin position="333"/>
        <end position="434"/>
    </location>
</feature>
<dbReference type="Pfam" id="PF14322">
    <property type="entry name" value="SusD-like_3"/>
    <property type="match status" value="1"/>
</dbReference>
<keyword evidence="9" id="KW-1185">Reference proteome</keyword>
<evidence type="ECO:0000313" key="8">
    <source>
        <dbReference type="EMBL" id="QCD40953.1"/>
    </source>
</evidence>
<evidence type="ECO:0000259" key="7">
    <source>
        <dbReference type="Pfam" id="PF14322"/>
    </source>
</evidence>
<dbReference type="SUPFAM" id="SSF48452">
    <property type="entry name" value="TPR-like"/>
    <property type="match status" value="1"/>
</dbReference>
<proteinExistence type="inferred from homology"/>
<comment type="subcellular location">
    <subcellularLocation>
        <location evidence="1">Cell outer membrane</location>
    </subcellularLocation>
</comment>
<dbReference type="AlphaFoldDB" id="A0A4P7VZI9"/>
<name>A0A4P7VZI9_9BACT</name>
<comment type="similarity">
    <text evidence="2">Belongs to the SusD family.</text>
</comment>
<dbReference type="InterPro" id="IPR012944">
    <property type="entry name" value="SusD_RagB_dom"/>
</dbReference>
<dbReference type="Pfam" id="PF07980">
    <property type="entry name" value="SusD_RagB"/>
    <property type="match status" value="1"/>
</dbReference>
<keyword evidence="4" id="KW-0472">Membrane</keyword>
<dbReference type="RefSeq" id="WP_136413448.1">
    <property type="nucleotide sequence ID" value="NZ_CP039396.1"/>
</dbReference>
<feature type="domain" description="SusD-like N-terminal" evidence="7">
    <location>
        <begin position="66"/>
        <end position="195"/>
    </location>
</feature>
<protein>
    <submittedName>
        <fullName evidence="8">Uncharacterized protein</fullName>
    </submittedName>
</protein>
<gene>
    <name evidence="8" type="ORF">E7747_00710</name>
</gene>
<evidence type="ECO:0000256" key="3">
    <source>
        <dbReference type="ARBA" id="ARBA00022729"/>
    </source>
</evidence>
<organism evidence="8 9">
    <name type="scientific">Duncaniella dubosii</name>
    <dbReference type="NCBI Taxonomy" id="2518971"/>
    <lineage>
        <taxon>Bacteria</taxon>
        <taxon>Pseudomonadati</taxon>
        <taxon>Bacteroidota</taxon>
        <taxon>Bacteroidia</taxon>
        <taxon>Bacteroidales</taxon>
        <taxon>Muribaculaceae</taxon>
        <taxon>Duncaniella</taxon>
    </lineage>
</organism>
<evidence type="ECO:0000313" key="9">
    <source>
        <dbReference type="Proteomes" id="UP000297149"/>
    </source>
</evidence>